<dbReference type="Proteomes" id="UP001385951">
    <property type="component" value="Unassembled WGS sequence"/>
</dbReference>
<feature type="region of interest" description="Disordered" evidence="1">
    <location>
        <begin position="60"/>
        <end position="82"/>
    </location>
</feature>
<reference evidence="2 3" key="1">
    <citation type="submission" date="2022-09" db="EMBL/GenBank/DDBJ databases">
        <authorList>
            <person name="Palmer J.M."/>
        </authorList>
    </citation>
    <scope>NUCLEOTIDE SEQUENCE [LARGE SCALE GENOMIC DNA]</scope>
    <source>
        <strain evidence="2 3">DSM 7382</strain>
    </source>
</reference>
<evidence type="ECO:0000256" key="1">
    <source>
        <dbReference type="SAM" id="MobiDB-lite"/>
    </source>
</evidence>
<keyword evidence="3" id="KW-1185">Reference proteome</keyword>
<feature type="compositionally biased region" description="Basic and acidic residues" evidence="1">
    <location>
        <begin position="60"/>
        <end position="69"/>
    </location>
</feature>
<name>A0AAW0FTA8_9APHY</name>
<protein>
    <submittedName>
        <fullName evidence="2">Uncharacterized protein</fullName>
    </submittedName>
</protein>
<sequence length="107" mass="12678">MESDYVTFHIRTSHLNDFELRRLTSSVLCQRLRHRTINYNHQCQCHKSMTHYPRNDAVGNHDQDVDGQHPNEIVESSSFGLPTEQTRKLASMRVSKSKWRMTTNFMR</sequence>
<proteinExistence type="predicted"/>
<evidence type="ECO:0000313" key="2">
    <source>
        <dbReference type="EMBL" id="KAK7683332.1"/>
    </source>
</evidence>
<organism evidence="2 3">
    <name type="scientific">Cerrena zonata</name>
    <dbReference type="NCBI Taxonomy" id="2478898"/>
    <lineage>
        <taxon>Eukaryota</taxon>
        <taxon>Fungi</taxon>
        <taxon>Dikarya</taxon>
        <taxon>Basidiomycota</taxon>
        <taxon>Agaricomycotina</taxon>
        <taxon>Agaricomycetes</taxon>
        <taxon>Polyporales</taxon>
        <taxon>Cerrenaceae</taxon>
        <taxon>Cerrena</taxon>
    </lineage>
</organism>
<accession>A0AAW0FTA8</accession>
<dbReference type="AlphaFoldDB" id="A0AAW0FTA8"/>
<gene>
    <name evidence="2" type="ORF">QCA50_013594</name>
</gene>
<dbReference type="EMBL" id="JASBNA010000031">
    <property type="protein sequence ID" value="KAK7683332.1"/>
    <property type="molecule type" value="Genomic_DNA"/>
</dbReference>
<comment type="caution">
    <text evidence="2">The sequence shown here is derived from an EMBL/GenBank/DDBJ whole genome shotgun (WGS) entry which is preliminary data.</text>
</comment>
<evidence type="ECO:0000313" key="3">
    <source>
        <dbReference type="Proteomes" id="UP001385951"/>
    </source>
</evidence>